<reference evidence="2 3" key="1">
    <citation type="submission" date="2022-07" db="EMBL/GenBank/DDBJ databases">
        <title>Genome-wide signatures of adaptation to extreme environments.</title>
        <authorList>
            <person name="Cho C.H."/>
            <person name="Yoon H.S."/>
        </authorList>
    </citation>
    <scope>NUCLEOTIDE SEQUENCE [LARGE SCALE GENOMIC DNA]</scope>
    <source>
        <strain evidence="2 3">DBV 063 E5</strain>
    </source>
</reference>
<protein>
    <recommendedName>
        <fullName evidence="4">Vacuolar protein sorting-associated protein 26</fullName>
    </recommendedName>
</protein>
<dbReference type="GO" id="GO:0006886">
    <property type="term" value="P:intracellular protein transport"/>
    <property type="evidence" value="ECO:0007669"/>
    <property type="project" value="InterPro"/>
</dbReference>
<dbReference type="InterPro" id="IPR014752">
    <property type="entry name" value="Arrestin-like_C"/>
</dbReference>
<keyword evidence="3" id="KW-1185">Reference proteome</keyword>
<proteinExistence type="inferred from homology"/>
<evidence type="ECO:0008006" key="4">
    <source>
        <dbReference type="Google" id="ProtNLM"/>
    </source>
</evidence>
<dbReference type="Gene3D" id="2.60.40.640">
    <property type="match status" value="2"/>
</dbReference>
<gene>
    <name evidence="2" type="ORF">CDCA_CDCA10G2941</name>
</gene>
<evidence type="ECO:0000256" key="1">
    <source>
        <dbReference type="ARBA" id="ARBA00009100"/>
    </source>
</evidence>
<name>A0AAV9IXP0_CYACA</name>
<evidence type="ECO:0000313" key="2">
    <source>
        <dbReference type="EMBL" id="KAK4536916.1"/>
    </source>
</evidence>
<sequence length="298" mass="34197">MNAALEVLGVSSPCVVSVELDAGEHRRVDARRRPIYAPAETVSGTVSVRVKSGRPLAHRGIQIECVGFIDGLRGRRHTRQELLSVGLRCEEADVIPAGEVRRYPFAFVDIDKPYDTYDGINVRLRYAVRVTVQRPQPYHPIVEECDLAVQQATPPPDLNPSIRMEVGIEDVLHIEFEYSHSNFHLKDVVIGKIYFLLVRVKIKRMEIEIRRRENVRGLHSELETVAKYEVMDGAPVRGESIPVRLFLAQYPTLTPTYRSVAGVFTVKYFLNLVMIDEDDRRYWKQHEVFLWRDAKDMA</sequence>
<accession>A0AAV9IXP0</accession>
<dbReference type="Pfam" id="PF03643">
    <property type="entry name" value="Vps26"/>
    <property type="match status" value="1"/>
</dbReference>
<dbReference type="AlphaFoldDB" id="A0AAV9IXP0"/>
<organism evidence="2 3">
    <name type="scientific">Cyanidium caldarium</name>
    <name type="common">Red alga</name>
    <dbReference type="NCBI Taxonomy" id="2771"/>
    <lineage>
        <taxon>Eukaryota</taxon>
        <taxon>Rhodophyta</taxon>
        <taxon>Bangiophyceae</taxon>
        <taxon>Cyanidiales</taxon>
        <taxon>Cyanidiaceae</taxon>
        <taxon>Cyanidium</taxon>
    </lineage>
</organism>
<dbReference type="InterPro" id="IPR028934">
    <property type="entry name" value="Vps26-related"/>
</dbReference>
<dbReference type="Proteomes" id="UP001301350">
    <property type="component" value="Unassembled WGS sequence"/>
</dbReference>
<evidence type="ECO:0000313" key="3">
    <source>
        <dbReference type="Proteomes" id="UP001301350"/>
    </source>
</evidence>
<dbReference type="EMBL" id="JANCYW010000010">
    <property type="protein sequence ID" value="KAK4536916.1"/>
    <property type="molecule type" value="Genomic_DNA"/>
</dbReference>
<dbReference type="PANTHER" id="PTHR12233">
    <property type="entry name" value="VACUOLAR PROTEIN SORTING 26 RELATED"/>
    <property type="match status" value="1"/>
</dbReference>
<comment type="similarity">
    <text evidence="1">Belongs to the VPS26 family.</text>
</comment>
<comment type="caution">
    <text evidence="2">The sequence shown here is derived from an EMBL/GenBank/DDBJ whole genome shotgun (WGS) entry which is preliminary data.</text>
</comment>